<comment type="subcellular location">
    <subcellularLocation>
        <location evidence="1">Cell membrane</location>
        <topology evidence="1">Multi-pass membrane protein</topology>
    </subcellularLocation>
</comment>
<feature type="transmembrane region" description="Helical" evidence="6">
    <location>
        <begin position="439"/>
        <end position="462"/>
    </location>
</feature>
<dbReference type="GO" id="GO:0022857">
    <property type="term" value="F:transmembrane transporter activity"/>
    <property type="evidence" value="ECO:0007669"/>
    <property type="project" value="TreeGrafter"/>
</dbReference>
<feature type="domain" description="MacB-like periplasmic core" evidence="8">
    <location>
        <begin position="20"/>
        <end position="253"/>
    </location>
</feature>
<dbReference type="Pfam" id="PF02687">
    <property type="entry name" value="FtsX"/>
    <property type="match status" value="2"/>
</dbReference>
<dbReference type="OrthoDB" id="5933722at2"/>
<organism evidence="9 10">
    <name type="scientific">Dyadobacter luteus</name>
    <dbReference type="NCBI Taxonomy" id="2259619"/>
    <lineage>
        <taxon>Bacteria</taxon>
        <taxon>Pseudomonadati</taxon>
        <taxon>Bacteroidota</taxon>
        <taxon>Cytophagia</taxon>
        <taxon>Cytophagales</taxon>
        <taxon>Spirosomataceae</taxon>
        <taxon>Dyadobacter</taxon>
    </lineage>
</organism>
<feature type="domain" description="MacB-like periplasmic core" evidence="8">
    <location>
        <begin position="450"/>
        <end position="620"/>
    </location>
</feature>
<proteinExistence type="predicted"/>
<dbReference type="InterPro" id="IPR050250">
    <property type="entry name" value="Macrolide_Exporter_MacB"/>
</dbReference>
<feature type="transmembrane region" description="Helical" evidence="6">
    <location>
        <begin position="357"/>
        <end position="376"/>
    </location>
</feature>
<dbReference type="GO" id="GO:0005886">
    <property type="term" value="C:plasma membrane"/>
    <property type="evidence" value="ECO:0007669"/>
    <property type="project" value="UniProtKB-SubCell"/>
</dbReference>
<dbReference type="PANTHER" id="PTHR30572">
    <property type="entry name" value="MEMBRANE COMPONENT OF TRANSPORTER-RELATED"/>
    <property type="match status" value="1"/>
</dbReference>
<evidence type="ECO:0000313" key="10">
    <source>
        <dbReference type="Proteomes" id="UP000256373"/>
    </source>
</evidence>
<dbReference type="Proteomes" id="UP000256373">
    <property type="component" value="Unassembled WGS sequence"/>
</dbReference>
<dbReference type="InterPro" id="IPR025857">
    <property type="entry name" value="MacB_PCD"/>
</dbReference>
<keyword evidence="3 6" id="KW-0812">Transmembrane</keyword>
<evidence type="ECO:0000259" key="7">
    <source>
        <dbReference type="Pfam" id="PF02687"/>
    </source>
</evidence>
<reference evidence="9 10" key="1">
    <citation type="submission" date="2018-07" db="EMBL/GenBank/DDBJ databases">
        <title>Dyadobacter roseus sp. nov., isolated from rose rhizosphere soil.</title>
        <authorList>
            <person name="Chen L."/>
        </authorList>
    </citation>
    <scope>NUCLEOTIDE SEQUENCE [LARGE SCALE GENOMIC DNA]</scope>
    <source>
        <strain evidence="9 10">RS19</strain>
    </source>
</reference>
<keyword evidence="4 6" id="KW-1133">Transmembrane helix</keyword>
<dbReference type="AlphaFoldDB" id="A0A3D8Y5P9"/>
<feature type="domain" description="ABC3 transporter permease C-terminal" evidence="7">
    <location>
        <begin position="306"/>
        <end position="419"/>
    </location>
</feature>
<evidence type="ECO:0000259" key="8">
    <source>
        <dbReference type="Pfam" id="PF12704"/>
    </source>
</evidence>
<accession>A0A3D8Y5P9</accession>
<dbReference type="PANTHER" id="PTHR30572:SF18">
    <property type="entry name" value="ABC-TYPE MACROLIDE FAMILY EXPORT SYSTEM PERMEASE COMPONENT 2"/>
    <property type="match status" value="1"/>
</dbReference>
<feature type="transmembrane region" description="Helical" evidence="6">
    <location>
        <begin position="731"/>
        <end position="761"/>
    </location>
</feature>
<dbReference type="Pfam" id="PF12704">
    <property type="entry name" value="MacB_PCD"/>
    <property type="match status" value="2"/>
</dbReference>
<sequence length="818" mass="90888">MIKNYLKIAWRNLLKSKLFSFINIFGLSVGMTCCMLLLLYILSEVSFDKHQEHANELYLVRSENVRFNGEKMDNPRAPAPYAGALKQEFPEVVQVTRAWVNFLENKTLLKVVDSGKTVKSVFETKGCHVDSTFFDMFSYQFIEGDRNSALKDPRSVVLSEDVAKKLFGNTSAINKTINIGGTDGNGENFIVTGVYKDESARSHFDARYFVPMMSGWVGDYLKQGNLDFTNNNMFYTYIRVKPGTDFRKFNEKLPAFVAKYAGKDIKAAGYAKHMSLLPVTDIHLFNKVTDIITPTTSATYLYVLASIAIFTLLIACINFMNLSTARSAKRAAEVGMRKVMGAGKGGLIGQFLGESMVLTLLALILALVSVVLFLPLFNQLSDKTLLVSNFFKPEIIVAFILLAVLTGLLSGSYPAFYLSVFNPLDVIKGRFVNSVSATALRRGLVVFQFVISIGLVVATMVIQGQINFMRDRPLGFTKDQQIVIPLRSEQAKKAYSSLRSEILQNNQIASASGTSYYPGILNPSDMTGYRSGQSMNEGSIIKTNWVAPDFMKTMEFEMVAGRMLSAEFPGDTNFRMVVNEATIKKFNIPLTKAVGSKISFDRGGGVFQEIEIVGVVKDFHFADLHQTIEPYALFPHFGNDLNYIVAHVNTSDVGKVLPFLETKWKSLVPDEPFSYSFLNEDFQKNYAADARTSRIVNAFTVISILISCLGLFGLATFAAQQRVKEIGVRKVLGASVGNIVGLLSGDFMKLVVIAIVIATPLTWYVMNKWLQGFAYKITIEWWMFLIAGILSVIIALVTVSSQAIRAAIMNPVKSLRSE</sequence>
<dbReference type="InterPro" id="IPR003838">
    <property type="entry name" value="ABC3_permease_C"/>
</dbReference>
<evidence type="ECO:0000256" key="6">
    <source>
        <dbReference type="SAM" id="Phobius"/>
    </source>
</evidence>
<feature type="domain" description="ABC3 transporter permease C-terminal" evidence="7">
    <location>
        <begin position="698"/>
        <end position="811"/>
    </location>
</feature>
<evidence type="ECO:0000256" key="2">
    <source>
        <dbReference type="ARBA" id="ARBA00022475"/>
    </source>
</evidence>
<keyword evidence="5 6" id="KW-0472">Membrane</keyword>
<feature type="transmembrane region" description="Helical" evidence="6">
    <location>
        <begin position="21"/>
        <end position="42"/>
    </location>
</feature>
<evidence type="ECO:0000256" key="5">
    <source>
        <dbReference type="ARBA" id="ARBA00023136"/>
    </source>
</evidence>
<dbReference type="EMBL" id="QNUL01000024">
    <property type="protein sequence ID" value="REA57887.1"/>
    <property type="molecule type" value="Genomic_DNA"/>
</dbReference>
<feature type="transmembrane region" description="Helical" evidence="6">
    <location>
        <begin position="300"/>
        <end position="320"/>
    </location>
</feature>
<feature type="transmembrane region" description="Helical" evidence="6">
    <location>
        <begin position="781"/>
        <end position="799"/>
    </location>
</feature>
<evidence type="ECO:0000256" key="1">
    <source>
        <dbReference type="ARBA" id="ARBA00004651"/>
    </source>
</evidence>
<feature type="transmembrane region" description="Helical" evidence="6">
    <location>
        <begin position="396"/>
        <end position="418"/>
    </location>
</feature>
<evidence type="ECO:0000313" key="9">
    <source>
        <dbReference type="EMBL" id="REA57887.1"/>
    </source>
</evidence>
<evidence type="ECO:0000256" key="3">
    <source>
        <dbReference type="ARBA" id="ARBA00022692"/>
    </source>
</evidence>
<evidence type="ECO:0000256" key="4">
    <source>
        <dbReference type="ARBA" id="ARBA00022989"/>
    </source>
</evidence>
<name>A0A3D8Y5P9_9BACT</name>
<protein>
    <submittedName>
        <fullName evidence="9">ABC transporter permease</fullName>
    </submittedName>
</protein>
<feature type="transmembrane region" description="Helical" evidence="6">
    <location>
        <begin position="695"/>
        <end position="719"/>
    </location>
</feature>
<dbReference type="RefSeq" id="WP_115833186.1">
    <property type="nucleotide sequence ID" value="NZ_QNUL01000024.1"/>
</dbReference>
<gene>
    <name evidence="9" type="ORF">DSL64_22455</name>
</gene>
<keyword evidence="2" id="KW-1003">Cell membrane</keyword>
<comment type="caution">
    <text evidence="9">The sequence shown here is derived from an EMBL/GenBank/DDBJ whole genome shotgun (WGS) entry which is preliminary data.</text>
</comment>
<keyword evidence="10" id="KW-1185">Reference proteome</keyword>